<keyword evidence="2" id="KW-1185">Reference proteome</keyword>
<dbReference type="EMBL" id="CP011036">
    <property type="protein sequence ID" value="ASM53656.1"/>
    <property type="molecule type" value="Genomic_DNA"/>
</dbReference>
<evidence type="ECO:0000313" key="1">
    <source>
        <dbReference type="EMBL" id="ASM53656.1"/>
    </source>
</evidence>
<organism evidence="1 2">
    <name type="scientific">Pseudoalteromonas nigrifaciens</name>
    <dbReference type="NCBI Taxonomy" id="28109"/>
    <lineage>
        <taxon>Bacteria</taxon>
        <taxon>Pseudomonadati</taxon>
        <taxon>Pseudomonadota</taxon>
        <taxon>Gammaproteobacteria</taxon>
        <taxon>Alteromonadales</taxon>
        <taxon>Pseudoalteromonadaceae</taxon>
        <taxon>Pseudoalteromonas</taxon>
    </lineage>
</organism>
<protein>
    <submittedName>
        <fullName evidence="1">Uncharacterized protein</fullName>
    </submittedName>
</protein>
<dbReference type="AlphaFoldDB" id="A0AAC9XWS2"/>
<accession>A0AAC9XWS2</accession>
<gene>
    <name evidence="1" type="ORF">PNIG_a1506</name>
</gene>
<dbReference type="KEGG" id="png:PNIG_a1506"/>
<name>A0AAC9XWS2_9GAMM</name>
<reference evidence="1 2" key="1">
    <citation type="submission" date="2015-03" db="EMBL/GenBank/DDBJ databases">
        <authorList>
            <person name="Xie B.-B."/>
            <person name="Rong J.-C."/>
            <person name="Qin Q.-L."/>
            <person name="Zhang Y.-Z."/>
        </authorList>
    </citation>
    <scope>NUCLEOTIDE SEQUENCE [LARGE SCALE GENOMIC DNA]</scope>
    <source>
        <strain evidence="1 2">KMM 661</strain>
    </source>
</reference>
<sequence>MEDLEFYANVNVDEVNKIYNKLTNNAPCPICKTGELSFLATEDDTLAVTKQTSNFVTPEGKIDEVTFPTFTLICTTCSTQQTLNTKIIMAALEKEKTDEQE</sequence>
<dbReference type="Proteomes" id="UP000198329">
    <property type="component" value="Chromosome I"/>
</dbReference>
<dbReference type="RefSeq" id="WP_089368050.1">
    <property type="nucleotide sequence ID" value="NZ_BJXZ01000002.1"/>
</dbReference>
<evidence type="ECO:0000313" key="2">
    <source>
        <dbReference type="Proteomes" id="UP000198329"/>
    </source>
</evidence>
<proteinExistence type="predicted"/>
<dbReference type="GeneID" id="300941324"/>